<accession>K1TDC9</accession>
<keyword evidence="1" id="KW-1133">Transmembrane helix</keyword>
<reference evidence="2" key="1">
    <citation type="journal article" date="2013" name="Environ. Microbiol.">
        <title>Microbiota from the distal guts of lean and obese adolescents exhibit partial functional redundancy besides clear differences in community structure.</title>
        <authorList>
            <person name="Ferrer M."/>
            <person name="Ruiz A."/>
            <person name="Lanza F."/>
            <person name="Haange S.B."/>
            <person name="Oberbach A."/>
            <person name="Till H."/>
            <person name="Bargiela R."/>
            <person name="Campoy C."/>
            <person name="Segura M.T."/>
            <person name="Richter M."/>
            <person name="von Bergen M."/>
            <person name="Seifert J."/>
            <person name="Suarez A."/>
        </authorList>
    </citation>
    <scope>NUCLEOTIDE SEQUENCE</scope>
</reference>
<keyword evidence="1" id="KW-0812">Transmembrane</keyword>
<keyword evidence="1" id="KW-0472">Membrane</keyword>
<feature type="transmembrane region" description="Helical" evidence="1">
    <location>
        <begin position="118"/>
        <end position="140"/>
    </location>
</feature>
<evidence type="ECO:0000313" key="2">
    <source>
        <dbReference type="EMBL" id="EKC67758.1"/>
    </source>
</evidence>
<feature type="transmembrane region" description="Helical" evidence="1">
    <location>
        <begin position="74"/>
        <end position="97"/>
    </location>
</feature>
<gene>
    <name evidence="2" type="ORF">OBE_05287</name>
</gene>
<dbReference type="EMBL" id="AJWZ01003610">
    <property type="protein sequence ID" value="EKC67758.1"/>
    <property type="molecule type" value="Genomic_DNA"/>
</dbReference>
<name>K1TDC9_9ZZZZ</name>
<proteinExistence type="predicted"/>
<feature type="transmembrane region" description="Helical" evidence="1">
    <location>
        <begin position="28"/>
        <end position="47"/>
    </location>
</feature>
<protein>
    <submittedName>
        <fullName evidence="2">Uncharacterized protein</fullName>
    </submittedName>
</protein>
<sequence length="148" mass="16379">MNWEVRTMPSKTSFCNGTEFRKCLSRWWPLWVIYGVILFIMLPGVLLNARSTIPYVSTEQISYLSNVILSETQMLLPLTAFCAGLLAAAAMFGYLYTPRGAGLAASLPIRRGCMFRTHLLAGLVMLLSAEAVIFGLAVLIEATRFGHV</sequence>
<evidence type="ECO:0000256" key="1">
    <source>
        <dbReference type="SAM" id="Phobius"/>
    </source>
</evidence>
<comment type="caution">
    <text evidence="2">The sequence shown here is derived from an EMBL/GenBank/DDBJ whole genome shotgun (WGS) entry which is preliminary data.</text>
</comment>
<organism evidence="2">
    <name type="scientific">human gut metagenome</name>
    <dbReference type="NCBI Taxonomy" id="408170"/>
    <lineage>
        <taxon>unclassified sequences</taxon>
        <taxon>metagenomes</taxon>
        <taxon>organismal metagenomes</taxon>
    </lineage>
</organism>
<feature type="non-terminal residue" evidence="2">
    <location>
        <position position="148"/>
    </location>
</feature>
<dbReference type="AlphaFoldDB" id="K1TDC9"/>